<dbReference type="Gene3D" id="3.20.20.70">
    <property type="entry name" value="Aldolase class I"/>
    <property type="match status" value="1"/>
</dbReference>
<keyword evidence="8" id="KW-1185">Reference proteome</keyword>
<dbReference type="SFLD" id="SFLDS00029">
    <property type="entry name" value="Radical_SAM"/>
    <property type="match status" value="1"/>
</dbReference>
<evidence type="ECO:0000256" key="3">
    <source>
        <dbReference type="ARBA" id="ARBA00022723"/>
    </source>
</evidence>
<evidence type="ECO:0000256" key="2">
    <source>
        <dbReference type="ARBA" id="ARBA00022691"/>
    </source>
</evidence>
<dbReference type="SFLD" id="SFLDG01067">
    <property type="entry name" value="SPASM/twitch_domain_containing"/>
    <property type="match status" value="1"/>
</dbReference>
<dbReference type="PROSITE" id="PS51918">
    <property type="entry name" value="RADICAL_SAM"/>
    <property type="match status" value="1"/>
</dbReference>
<dbReference type="InterPro" id="IPR050377">
    <property type="entry name" value="Radical_SAM_PqqE_MftC-like"/>
</dbReference>
<keyword evidence="4" id="KW-0408">Iron</keyword>
<evidence type="ECO:0000256" key="5">
    <source>
        <dbReference type="ARBA" id="ARBA00023014"/>
    </source>
</evidence>
<organism evidence="7 8">
    <name type="scientific">Candidatus Electrothrix aarhusensis</name>
    <dbReference type="NCBI Taxonomy" id="1859131"/>
    <lineage>
        <taxon>Bacteria</taxon>
        <taxon>Pseudomonadati</taxon>
        <taxon>Thermodesulfobacteriota</taxon>
        <taxon>Desulfobulbia</taxon>
        <taxon>Desulfobulbales</taxon>
        <taxon>Desulfobulbaceae</taxon>
        <taxon>Candidatus Electrothrix</taxon>
    </lineage>
</organism>
<dbReference type="InterPro" id="IPR013785">
    <property type="entry name" value="Aldolase_TIM"/>
</dbReference>
<reference evidence="7 8" key="1">
    <citation type="submission" date="2017-01" db="EMBL/GenBank/DDBJ databases">
        <title>The cable genome- insights into the physiology and evolution of filamentous bacteria capable of sulfide oxidation via long distance electron transfer.</title>
        <authorList>
            <person name="Schreiber L."/>
            <person name="Bjerg J.T."/>
            <person name="Boggild A."/>
            <person name="Van De Vossenberg J."/>
            <person name="Meysman F."/>
            <person name="Nielsen L.P."/>
            <person name="Schramm A."/>
            <person name="Kjeldsen K.U."/>
        </authorList>
    </citation>
    <scope>NUCLEOTIDE SEQUENCE [LARGE SCALE GENOMIC DNA]</scope>
    <source>
        <strain evidence="7">MCF</strain>
    </source>
</reference>
<accession>A0A3S3RT78</accession>
<evidence type="ECO:0000256" key="4">
    <source>
        <dbReference type="ARBA" id="ARBA00023004"/>
    </source>
</evidence>
<dbReference type="AlphaFoldDB" id="A0A3S3RT78"/>
<dbReference type="Pfam" id="PF04055">
    <property type="entry name" value="Radical_SAM"/>
    <property type="match status" value="1"/>
</dbReference>
<evidence type="ECO:0000256" key="1">
    <source>
        <dbReference type="ARBA" id="ARBA00001966"/>
    </source>
</evidence>
<dbReference type="InterPro" id="IPR007197">
    <property type="entry name" value="rSAM"/>
</dbReference>
<gene>
    <name evidence="7" type="ORF">H206_00545</name>
</gene>
<protein>
    <submittedName>
        <fullName evidence="7">Radical SAM superfamily enzyme, MoaA/NifB/PqqE/SkfB family</fullName>
    </submittedName>
</protein>
<keyword evidence="3" id="KW-0479">Metal-binding</keyword>
<comment type="caution">
    <text evidence="7">The sequence shown here is derived from an EMBL/GenBank/DDBJ whole genome shotgun (WGS) entry which is preliminary data.</text>
</comment>
<dbReference type="SUPFAM" id="SSF102114">
    <property type="entry name" value="Radical SAM enzymes"/>
    <property type="match status" value="1"/>
</dbReference>
<proteinExistence type="predicted"/>
<dbReference type="PANTHER" id="PTHR11228">
    <property type="entry name" value="RADICAL SAM DOMAIN PROTEIN"/>
    <property type="match status" value="1"/>
</dbReference>
<dbReference type="CDD" id="cd01335">
    <property type="entry name" value="Radical_SAM"/>
    <property type="match status" value="1"/>
</dbReference>
<evidence type="ECO:0000313" key="8">
    <source>
        <dbReference type="Proteomes" id="UP000287853"/>
    </source>
</evidence>
<dbReference type="GO" id="GO:0051539">
    <property type="term" value="F:4 iron, 4 sulfur cluster binding"/>
    <property type="evidence" value="ECO:0007669"/>
    <property type="project" value="UniProtKB-KW"/>
</dbReference>
<sequence>MDDSLEKKCLGGEGNDLARYFARAAVTHTPLSVSFELTHRCNFRCVHCYLGDQEAIHKHRHRELDTDTILGLLDEMVEAGTLFLTLTGGDPMLRPDFVKIYEHAVRAGLLVSVLCNGSLITNEIVRSFVRYPPRIVDITLYGATQNTFEAITQKDGSFAACLNSIERLRKANVRLHLKTVVMTLNYKEMPAMRAIAKDMELEFRHDCMLHPVVANSDNAGRTNGGGDILRLRIPPEWAVETDFEVKELARSLAELVKKLDGKKVSEELYQCQAGKISCHIDPYGIMQPCLITPSHSTIRAVDGIKAGWKKLYEAFSASSAVESFSCKLCEDKIICPACPGSFVLETGRPEQAAEYYCQYTALRREKMRSLSRKEVT</sequence>
<feature type="domain" description="Radical SAM core" evidence="6">
    <location>
        <begin position="27"/>
        <end position="244"/>
    </location>
</feature>
<keyword evidence="5" id="KW-0411">Iron-sulfur</keyword>
<comment type="cofactor">
    <cofactor evidence="1">
        <name>[4Fe-4S] cluster</name>
        <dbReference type="ChEBI" id="CHEBI:49883"/>
    </cofactor>
</comment>
<dbReference type="EMBL" id="MTKO01000034">
    <property type="protein sequence ID" value="RWX47447.1"/>
    <property type="molecule type" value="Genomic_DNA"/>
</dbReference>
<dbReference type="Proteomes" id="UP000287853">
    <property type="component" value="Unassembled WGS sequence"/>
</dbReference>
<dbReference type="SFLD" id="SFLDG01386">
    <property type="entry name" value="main_SPASM_domain-containing"/>
    <property type="match status" value="1"/>
</dbReference>
<evidence type="ECO:0000313" key="7">
    <source>
        <dbReference type="EMBL" id="RWX47447.1"/>
    </source>
</evidence>
<dbReference type="GO" id="GO:0003824">
    <property type="term" value="F:catalytic activity"/>
    <property type="evidence" value="ECO:0007669"/>
    <property type="project" value="InterPro"/>
</dbReference>
<name>A0A3S3RT78_9BACT</name>
<evidence type="ECO:0000259" key="6">
    <source>
        <dbReference type="PROSITE" id="PS51918"/>
    </source>
</evidence>
<keyword evidence="2" id="KW-0949">S-adenosyl-L-methionine</keyword>
<dbReference type="GO" id="GO:0046872">
    <property type="term" value="F:metal ion binding"/>
    <property type="evidence" value="ECO:0007669"/>
    <property type="project" value="UniProtKB-KW"/>
</dbReference>
<dbReference type="PANTHER" id="PTHR11228:SF7">
    <property type="entry name" value="PQQA PEPTIDE CYCLASE"/>
    <property type="match status" value="1"/>
</dbReference>
<dbReference type="InterPro" id="IPR058240">
    <property type="entry name" value="rSAM_sf"/>
</dbReference>